<dbReference type="Pfam" id="PF19783">
    <property type="entry name" value="DUF6268"/>
    <property type="match status" value="1"/>
</dbReference>
<dbReference type="RefSeq" id="WP_146590500.1">
    <property type="nucleotide sequence ID" value="NZ_SJPO01000012.1"/>
</dbReference>
<dbReference type="Proteomes" id="UP000318478">
    <property type="component" value="Unassembled WGS sequence"/>
</dbReference>
<reference evidence="3 4" key="1">
    <citation type="submission" date="2019-02" db="EMBL/GenBank/DDBJ databases">
        <title>Deep-cultivation of Planctomycetes and their phenomic and genomic characterization uncovers novel biology.</title>
        <authorList>
            <person name="Wiegand S."/>
            <person name="Jogler M."/>
            <person name="Boedeker C."/>
            <person name="Pinto D."/>
            <person name="Vollmers J."/>
            <person name="Rivas-Marin E."/>
            <person name="Kohn T."/>
            <person name="Peeters S.H."/>
            <person name="Heuer A."/>
            <person name="Rast P."/>
            <person name="Oberbeckmann S."/>
            <person name="Bunk B."/>
            <person name="Jeske O."/>
            <person name="Meyerdierks A."/>
            <person name="Storesund J.E."/>
            <person name="Kallscheuer N."/>
            <person name="Luecker S."/>
            <person name="Lage O.M."/>
            <person name="Pohl T."/>
            <person name="Merkel B.J."/>
            <person name="Hornburger P."/>
            <person name="Mueller R.-W."/>
            <person name="Bruemmer F."/>
            <person name="Labrenz M."/>
            <person name="Spormann A.M."/>
            <person name="Op Den Camp H."/>
            <person name="Overmann J."/>
            <person name="Amann R."/>
            <person name="Jetten M.S.M."/>
            <person name="Mascher T."/>
            <person name="Medema M.H."/>
            <person name="Devos D.P."/>
            <person name="Kaster A.-K."/>
            <person name="Ovreas L."/>
            <person name="Rohde M."/>
            <person name="Galperin M.Y."/>
            <person name="Jogler C."/>
        </authorList>
    </citation>
    <scope>NUCLEOTIDE SEQUENCE [LARGE SCALE GENOMIC DNA]</scope>
    <source>
        <strain evidence="3 4">Pla123a</strain>
    </source>
</reference>
<dbReference type="AlphaFoldDB" id="A0A5C5XYI4"/>
<name>A0A5C5XYI4_9BACT</name>
<organism evidence="3 4">
    <name type="scientific">Posidoniimonas polymericola</name>
    <dbReference type="NCBI Taxonomy" id="2528002"/>
    <lineage>
        <taxon>Bacteria</taxon>
        <taxon>Pseudomonadati</taxon>
        <taxon>Planctomycetota</taxon>
        <taxon>Planctomycetia</taxon>
        <taxon>Pirellulales</taxon>
        <taxon>Lacipirellulaceae</taxon>
        <taxon>Posidoniimonas</taxon>
    </lineage>
</organism>
<dbReference type="InterPro" id="IPR046235">
    <property type="entry name" value="DUF6268"/>
</dbReference>
<feature type="chain" id="PRO_5023062506" description="DUF6268 domain-containing protein" evidence="1">
    <location>
        <begin position="22"/>
        <end position="335"/>
    </location>
</feature>
<evidence type="ECO:0000313" key="3">
    <source>
        <dbReference type="EMBL" id="TWT67601.1"/>
    </source>
</evidence>
<keyword evidence="4" id="KW-1185">Reference proteome</keyword>
<feature type="domain" description="DUF6268" evidence="2">
    <location>
        <begin position="140"/>
        <end position="321"/>
    </location>
</feature>
<proteinExistence type="predicted"/>
<evidence type="ECO:0000256" key="1">
    <source>
        <dbReference type="SAM" id="SignalP"/>
    </source>
</evidence>
<gene>
    <name evidence="3" type="ORF">Pla123a_41570</name>
</gene>
<protein>
    <recommendedName>
        <fullName evidence="2">DUF6268 domain-containing protein</fullName>
    </recommendedName>
</protein>
<keyword evidence="1" id="KW-0732">Signal</keyword>
<comment type="caution">
    <text evidence="3">The sequence shown here is derived from an EMBL/GenBank/DDBJ whole genome shotgun (WGS) entry which is preliminary data.</text>
</comment>
<sequence length="335" mass="36709" precursor="true">MLSARITVGLLTLLAGAAASAQTVTAPSAEMQAPGFPAVVLDDPYVQPTQATSATNGHLLGPTSGQASESMLPPGTRAGFFQKLNVWSEWMPRLEDDSVGVTGLGADVVFGVPLLSRETPLIITPGYHVNFLSGPDFVDLPSRVHDAQIDFHHFRKLSDNWLFDGAVTLGVYADDYNFDNSDAFRVTGRALGVRDFHNNWKGVVGVVYLNRAGYSVVPAAGLMYDCGDLKLDLVFPRPRLAVRTYNACPGCDERWVYLQGEFGGNRWAVRRDSGLDDTLAYRDLRVLIGTERKLVGGVSRRWELGYVFSREIEYEDSAFEASLDDSLFVRGGLSY</sequence>
<evidence type="ECO:0000313" key="4">
    <source>
        <dbReference type="Proteomes" id="UP000318478"/>
    </source>
</evidence>
<dbReference type="OrthoDB" id="249490at2"/>
<feature type="signal peptide" evidence="1">
    <location>
        <begin position="1"/>
        <end position="21"/>
    </location>
</feature>
<dbReference type="EMBL" id="SJPO01000012">
    <property type="protein sequence ID" value="TWT67601.1"/>
    <property type="molecule type" value="Genomic_DNA"/>
</dbReference>
<accession>A0A5C5XYI4</accession>
<evidence type="ECO:0000259" key="2">
    <source>
        <dbReference type="Pfam" id="PF19783"/>
    </source>
</evidence>